<gene>
    <name evidence="3" type="ORF">E4U42_000806</name>
</gene>
<dbReference type="PANTHER" id="PTHR43757:SF2">
    <property type="entry name" value="AMINOMETHYLTRANSFERASE, MITOCHONDRIAL"/>
    <property type="match status" value="1"/>
</dbReference>
<evidence type="ECO:0000313" key="4">
    <source>
        <dbReference type="Proteomes" id="UP000811619"/>
    </source>
</evidence>
<feature type="domain" description="Aminomethyltransferase C-terminal" evidence="2">
    <location>
        <begin position="3"/>
        <end position="68"/>
    </location>
</feature>
<dbReference type="InterPro" id="IPR029043">
    <property type="entry name" value="GcvT/YgfZ_C"/>
</dbReference>
<sequence length="76" mass="8028">GAPAREGADIQSQGRSVGTVTSGVPSPTLGRNIAMGYVEDGLHKVGTELDVVVRGRKRRGVVTKMPFVPTQYYKAG</sequence>
<protein>
    <recommendedName>
        <fullName evidence="2">Aminomethyltransferase C-terminal domain-containing protein</fullName>
    </recommendedName>
</protein>
<accession>A0A8K0J271</accession>
<keyword evidence="4" id="KW-1185">Reference proteome</keyword>
<reference evidence="3" key="1">
    <citation type="journal article" date="2020" name="bioRxiv">
        <title>Whole genome comparisons of ergot fungi reveals the divergence and evolution of species within the genus Claviceps are the result of varying mechanisms driving genome evolution and host range expansion.</title>
        <authorList>
            <person name="Wyka S.A."/>
            <person name="Mondo S.J."/>
            <person name="Liu M."/>
            <person name="Dettman J."/>
            <person name="Nalam V."/>
            <person name="Broders K.D."/>
        </authorList>
    </citation>
    <scope>NUCLEOTIDE SEQUENCE</scope>
    <source>
        <strain evidence="3">CCC 489</strain>
    </source>
</reference>
<dbReference type="GO" id="GO:0005739">
    <property type="term" value="C:mitochondrion"/>
    <property type="evidence" value="ECO:0007669"/>
    <property type="project" value="TreeGrafter"/>
</dbReference>
<dbReference type="Gene3D" id="2.40.30.110">
    <property type="entry name" value="Aminomethyltransferase beta-barrel domains"/>
    <property type="match status" value="1"/>
</dbReference>
<dbReference type="Proteomes" id="UP000811619">
    <property type="component" value="Unassembled WGS sequence"/>
</dbReference>
<dbReference type="EMBL" id="SRPY01001210">
    <property type="protein sequence ID" value="KAG5913907.1"/>
    <property type="molecule type" value="Genomic_DNA"/>
</dbReference>
<proteinExistence type="predicted"/>
<name>A0A8K0J271_9HYPO</name>
<feature type="compositionally biased region" description="Polar residues" evidence="1">
    <location>
        <begin position="10"/>
        <end position="25"/>
    </location>
</feature>
<evidence type="ECO:0000313" key="3">
    <source>
        <dbReference type="EMBL" id="KAG5913907.1"/>
    </source>
</evidence>
<dbReference type="SUPFAM" id="SSF101790">
    <property type="entry name" value="Aminomethyltransferase beta-barrel domain"/>
    <property type="match status" value="1"/>
</dbReference>
<dbReference type="InterPro" id="IPR013977">
    <property type="entry name" value="GcvT_C"/>
</dbReference>
<evidence type="ECO:0000259" key="2">
    <source>
        <dbReference type="Pfam" id="PF08669"/>
    </source>
</evidence>
<dbReference type="AlphaFoldDB" id="A0A8K0J271"/>
<dbReference type="Pfam" id="PF08669">
    <property type="entry name" value="GCV_T_C"/>
    <property type="match status" value="1"/>
</dbReference>
<dbReference type="PANTHER" id="PTHR43757">
    <property type="entry name" value="AMINOMETHYLTRANSFERASE"/>
    <property type="match status" value="1"/>
</dbReference>
<comment type="caution">
    <text evidence="3">The sequence shown here is derived from an EMBL/GenBank/DDBJ whole genome shotgun (WGS) entry which is preliminary data.</text>
</comment>
<organism evidence="3 4">
    <name type="scientific">Claviceps africana</name>
    <dbReference type="NCBI Taxonomy" id="83212"/>
    <lineage>
        <taxon>Eukaryota</taxon>
        <taxon>Fungi</taxon>
        <taxon>Dikarya</taxon>
        <taxon>Ascomycota</taxon>
        <taxon>Pezizomycotina</taxon>
        <taxon>Sordariomycetes</taxon>
        <taxon>Hypocreomycetidae</taxon>
        <taxon>Hypocreales</taxon>
        <taxon>Clavicipitaceae</taxon>
        <taxon>Claviceps</taxon>
    </lineage>
</organism>
<evidence type="ECO:0000256" key="1">
    <source>
        <dbReference type="SAM" id="MobiDB-lite"/>
    </source>
</evidence>
<dbReference type="OrthoDB" id="10263536at2759"/>
<feature type="region of interest" description="Disordered" evidence="1">
    <location>
        <begin position="1"/>
        <end position="25"/>
    </location>
</feature>
<dbReference type="InterPro" id="IPR028896">
    <property type="entry name" value="GcvT/YgfZ/DmdA"/>
</dbReference>
<feature type="non-terminal residue" evidence="3">
    <location>
        <position position="1"/>
    </location>
</feature>